<proteinExistence type="predicted"/>
<dbReference type="Pfam" id="PF20062">
    <property type="entry name" value="DUF6461"/>
    <property type="match status" value="1"/>
</dbReference>
<protein>
    <submittedName>
        <fullName evidence="1">Uncharacterized protein</fullName>
    </submittedName>
</protein>
<keyword evidence="2" id="KW-1185">Reference proteome</keyword>
<dbReference type="InterPro" id="IPR045592">
    <property type="entry name" value="DUF6461"/>
</dbReference>
<dbReference type="Proteomes" id="UP000649573">
    <property type="component" value="Unassembled WGS sequence"/>
</dbReference>
<evidence type="ECO:0000313" key="1">
    <source>
        <dbReference type="EMBL" id="GGU32254.1"/>
    </source>
</evidence>
<dbReference type="EMBL" id="BMRE01000008">
    <property type="protein sequence ID" value="GGU32254.1"/>
    <property type="molecule type" value="Genomic_DNA"/>
</dbReference>
<name>A0ABQ2UGR1_9PSEU</name>
<organism evidence="1 2">
    <name type="scientific">Lentzea flava</name>
    <dbReference type="NCBI Taxonomy" id="103732"/>
    <lineage>
        <taxon>Bacteria</taxon>
        <taxon>Bacillati</taxon>
        <taxon>Actinomycetota</taxon>
        <taxon>Actinomycetes</taxon>
        <taxon>Pseudonocardiales</taxon>
        <taxon>Pseudonocardiaceae</taxon>
        <taxon>Lentzea</taxon>
    </lineage>
</organism>
<dbReference type="RefSeq" id="WP_189253846.1">
    <property type="nucleotide sequence ID" value="NZ_BMRE01000008.1"/>
</dbReference>
<accession>A0ABQ2UGR1</accession>
<comment type="caution">
    <text evidence="1">The sequence shown here is derived from an EMBL/GenBank/DDBJ whole genome shotgun (WGS) entry which is preliminary data.</text>
</comment>
<gene>
    <name evidence="1" type="ORF">GCM10010178_25520</name>
</gene>
<evidence type="ECO:0000313" key="2">
    <source>
        <dbReference type="Proteomes" id="UP000649573"/>
    </source>
</evidence>
<reference evidence="2" key="1">
    <citation type="journal article" date="2019" name="Int. J. Syst. Evol. Microbiol.">
        <title>The Global Catalogue of Microorganisms (GCM) 10K type strain sequencing project: providing services to taxonomists for standard genome sequencing and annotation.</title>
        <authorList>
            <consortium name="The Broad Institute Genomics Platform"/>
            <consortium name="The Broad Institute Genome Sequencing Center for Infectious Disease"/>
            <person name="Wu L."/>
            <person name="Ma J."/>
        </authorList>
    </citation>
    <scope>NUCLEOTIDE SEQUENCE [LARGE SCALE GENOMIC DNA]</scope>
    <source>
        <strain evidence="2">JCM 3296</strain>
    </source>
</reference>
<sequence>MQHDLSWADSYHEEPFLGEIFAIAFVRGIEPLDALRLVGGHPDTLAERTPDEIHGLHEYEHGYPEVVSALSLGEWTVLLQPTSFWLVHLVDALSRGTEAVAVLRHDYASPSFAHAVDGEVATEFNLNYPDMRHGTNPDGLLPQLREAGFDPDDDEGQYEEAVSRALRLAGLVTGVLPTFEQLTAPLPSMHFDHWFSRTRPSGTDAGQLARAEAIVAELGLGDTPGLAAALDAARRGERVVVTPDSELGRHVREWLALHRRASWSLNDHNGRYRLSEVERQRAYRFGYLTEALRGAFRPDLA</sequence>